<keyword evidence="2 6" id="KW-0812">Transmembrane</keyword>
<organism evidence="8 9">
    <name type="scientific">Candida verbasci</name>
    <dbReference type="NCBI Taxonomy" id="1227364"/>
    <lineage>
        <taxon>Eukaryota</taxon>
        <taxon>Fungi</taxon>
        <taxon>Dikarya</taxon>
        <taxon>Ascomycota</taxon>
        <taxon>Saccharomycotina</taxon>
        <taxon>Pichiomycetes</taxon>
        <taxon>Debaryomycetaceae</taxon>
        <taxon>Candida/Lodderomyces clade</taxon>
        <taxon>Candida</taxon>
    </lineage>
</organism>
<evidence type="ECO:0000256" key="4">
    <source>
        <dbReference type="ARBA" id="ARBA00023136"/>
    </source>
</evidence>
<dbReference type="Gene3D" id="3.30.750.24">
    <property type="entry name" value="STAS domain"/>
    <property type="match status" value="1"/>
</dbReference>
<keyword evidence="4 6" id="KW-0472">Membrane</keyword>
<dbReference type="CDD" id="cd07042">
    <property type="entry name" value="STAS_SulP_like_sulfate_transporter"/>
    <property type="match status" value="1"/>
</dbReference>
<dbReference type="OrthoDB" id="427213at2759"/>
<gene>
    <name evidence="8" type="ORF">CANVERA_P2009</name>
</gene>
<dbReference type="PANTHER" id="PTHR11814">
    <property type="entry name" value="SULFATE TRANSPORTER"/>
    <property type="match status" value="1"/>
</dbReference>
<dbReference type="Pfam" id="PF01740">
    <property type="entry name" value="STAS"/>
    <property type="match status" value="1"/>
</dbReference>
<feature type="transmembrane region" description="Helical" evidence="6">
    <location>
        <begin position="202"/>
        <end position="224"/>
    </location>
</feature>
<feature type="transmembrane region" description="Helical" evidence="6">
    <location>
        <begin position="469"/>
        <end position="487"/>
    </location>
</feature>
<sequence length="764" mass="85702">MTDNNKVNSPIPEHRNRFKISSPVNENRSGRFASPSPSIRVISNRRVHNERSTLLDKSTNSQDSNTYIPDDNSIIVKDTEYYPTNTNSVENLTWSEILPYYLPCLSWIKHYNLQFFIGDLIGGLTLVFFQLPLSLSYATTLAHVPVISGLYSLGISPLIYGVFGSCPQLIVGPESPISMVVGQAVEPLLHHAKKKQLDPLEYVVAITFVSGATLLGFGLGRFGFLDNVLSGSLLKGFISAVGIVMIINALVVTLGLEGLMKEISDDPSQMDIHSPFDKLRFLLSYFTQYDTLTLRISLVGFLIIMGIRIFKKMSKKSYAVFIPEILLVVAGSTILCEYYRWDLEGIEIIGKIKNHNEFKLYNPISLNSWHLIKKLSSSGLLCAMLGFFESTTASKSLGSRYDLPISSNRELIALGSINIIGSLFGALPAFGGYGRSKVNAISAKTTMSGVIMGIFTLLAIAFFLKYLYFVPQCMLSVVTAVIGISLIEEAPYEVYFHWKAKGYEELITFGITVFFTLTFSMEHGVFLGLIYSLIRVIKNSAESRIQILGRYPNTNTFIDADIPTTTPDNLEKSVHLNLFNDSQQRQINKNVIEEVEGCLIIKIPEPLTFTNSSDLNARLKRVELYGSTKAHPASKRSRDKTMNKYIIFDLKGMTVIDSSALRILKDVITGYRNRFIKTLFVRVSNEQVVEKLRQAKIIELLIQDLSDLKYFSMQQIAENNDNVDQGILSCYNLIEDIYNKPFFNRISDALKVIDCYETSLLLDV</sequence>
<name>A0A9W4XKW1_9ASCO</name>
<evidence type="ECO:0000256" key="6">
    <source>
        <dbReference type="SAM" id="Phobius"/>
    </source>
</evidence>
<dbReference type="InterPro" id="IPR001902">
    <property type="entry name" value="SLC26A/SulP_fam"/>
</dbReference>
<keyword evidence="9" id="KW-1185">Reference proteome</keyword>
<accession>A0A9W4XKW1</accession>
<protein>
    <recommendedName>
        <fullName evidence="7">STAS domain-containing protein</fullName>
    </recommendedName>
</protein>
<dbReference type="AlphaFoldDB" id="A0A9W4XKW1"/>
<feature type="transmembrane region" description="Helical" evidence="6">
    <location>
        <begin position="292"/>
        <end position="310"/>
    </location>
</feature>
<feature type="region of interest" description="Disordered" evidence="5">
    <location>
        <begin position="1"/>
        <end position="36"/>
    </location>
</feature>
<evidence type="ECO:0000256" key="1">
    <source>
        <dbReference type="ARBA" id="ARBA00004141"/>
    </source>
</evidence>
<feature type="transmembrane region" description="Helical" evidence="6">
    <location>
        <begin position="411"/>
        <end position="433"/>
    </location>
</feature>
<evidence type="ECO:0000259" key="7">
    <source>
        <dbReference type="PROSITE" id="PS50801"/>
    </source>
</evidence>
<evidence type="ECO:0000313" key="8">
    <source>
        <dbReference type="EMBL" id="CAI5757495.1"/>
    </source>
</evidence>
<feature type="domain" description="STAS" evidence="7">
    <location>
        <begin position="588"/>
        <end position="753"/>
    </location>
</feature>
<reference evidence="8" key="1">
    <citation type="submission" date="2022-12" db="EMBL/GenBank/DDBJ databases">
        <authorList>
            <person name="Brejova B."/>
        </authorList>
    </citation>
    <scope>NUCLEOTIDE SEQUENCE</scope>
</reference>
<evidence type="ECO:0000256" key="3">
    <source>
        <dbReference type="ARBA" id="ARBA00022989"/>
    </source>
</evidence>
<dbReference type="GO" id="GO:0055085">
    <property type="term" value="P:transmembrane transport"/>
    <property type="evidence" value="ECO:0007669"/>
    <property type="project" value="InterPro"/>
</dbReference>
<evidence type="ECO:0000313" key="9">
    <source>
        <dbReference type="Proteomes" id="UP001152885"/>
    </source>
</evidence>
<dbReference type="InterPro" id="IPR002645">
    <property type="entry name" value="STAS_dom"/>
</dbReference>
<dbReference type="EMBL" id="CANTUO010000001">
    <property type="protein sequence ID" value="CAI5757495.1"/>
    <property type="molecule type" value="Genomic_DNA"/>
</dbReference>
<feature type="transmembrane region" description="Helical" evidence="6">
    <location>
        <begin position="507"/>
        <end position="534"/>
    </location>
</feature>
<dbReference type="InterPro" id="IPR011547">
    <property type="entry name" value="SLC26A/SulP_dom"/>
</dbReference>
<dbReference type="PROSITE" id="PS50801">
    <property type="entry name" value="STAS"/>
    <property type="match status" value="1"/>
</dbReference>
<dbReference type="InterPro" id="IPR036513">
    <property type="entry name" value="STAS_dom_sf"/>
</dbReference>
<comment type="subcellular location">
    <subcellularLocation>
        <location evidence="1">Membrane</location>
        <topology evidence="1">Multi-pass membrane protein</topology>
    </subcellularLocation>
</comment>
<feature type="transmembrane region" description="Helical" evidence="6">
    <location>
        <begin position="317"/>
        <end position="335"/>
    </location>
</feature>
<comment type="caution">
    <text evidence="8">The sequence shown here is derived from an EMBL/GenBank/DDBJ whole genome shotgun (WGS) entry which is preliminary data.</text>
</comment>
<feature type="transmembrane region" description="Helical" evidence="6">
    <location>
        <begin position="111"/>
        <end position="129"/>
    </location>
</feature>
<feature type="transmembrane region" description="Helical" evidence="6">
    <location>
        <begin position="236"/>
        <end position="256"/>
    </location>
</feature>
<evidence type="ECO:0000256" key="5">
    <source>
        <dbReference type="SAM" id="MobiDB-lite"/>
    </source>
</evidence>
<feature type="transmembrane region" description="Helical" evidence="6">
    <location>
        <begin position="445"/>
        <end position="464"/>
    </location>
</feature>
<dbReference type="SUPFAM" id="SSF52091">
    <property type="entry name" value="SpoIIaa-like"/>
    <property type="match status" value="1"/>
</dbReference>
<feature type="transmembrane region" description="Helical" evidence="6">
    <location>
        <begin position="141"/>
        <end position="163"/>
    </location>
</feature>
<dbReference type="Pfam" id="PF00916">
    <property type="entry name" value="Sulfate_transp"/>
    <property type="match status" value="1"/>
</dbReference>
<proteinExistence type="predicted"/>
<dbReference type="Proteomes" id="UP001152885">
    <property type="component" value="Unassembled WGS sequence"/>
</dbReference>
<evidence type="ECO:0000256" key="2">
    <source>
        <dbReference type="ARBA" id="ARBA00022692"/>
    </source>
</evidence>
<keyword evidence="3 6" id="KW-1133">Transmembrane helix</keyword>
<dbReference type="GO" id="GO:0016020">
    <property type="term" value="C:membrane"/>
    <property type="evidence" value="ECO:0007669"/>
    <property type="project" value="UniProtKB-SubCell"/>
</dbReference>